<dbReference type="EMBL" id="WXYO01000007">
    <property type="protein sequence ID" value="NAS13365.1"/>
    <property type="molecule type" value="Genomic_DNA"/>
</dbReference>
<dbReference type="InterPro" id="IPR001498">
    <property type="entry name" value="Impact_N"/>
</dbReference>
<dbReference type="GO" id="GO:0005737">
    <property type="term" value="C:cytoplasm"/>
    <property type="evidence" value="ECO:0007669"/>
    <property type="project" value="TreeGrafter"/>
</dbReference>
<dbReference type="GO" id="GO:0006446">
    <property type="term" value="P:regulation of translational initiation"/>
    <property type="evidence" value="ECO:0007669"/>
    <property type="project" value="TreeGrafter"/>
</dbReference>
<gene>
    <name evidence="3" type="ORF">GTQ38_15235</name>
</gene>
<feature type="domain" description="Impact N-terminal" evidence="2">
    <location>
        <begin position="19"/>
        <end position="124"/>
    </location>
</feature>
<dbReference type="Gene3D" id="3.30.230.30">
    <property type="entry name" value="Impact, N-terminal domain"/>
    <property type="match status" value="1"/>
</dbReference>
<protein>
    <submittedName>
        <fullName evidence="3">YigZ family protein</fullName>
    </submittedName>
</protein>
<evidence type="ECO:0000259" key="2">
    <source>
        <dbReference type="Pfam" id="PF01205"/>
    </source>
</evidence>
<dbReference type="Pfam" id="PF01205">
    <property type="entry name" value="Impact_N"/>
    <property type="match status" value="1"/>
</dbReference>
<name>A0A6L9EF46_9FLAO</name>
<dbReference type="InterPro" id="IPR023582">
    <property type="entry name" value="Impact"/>
</dbReference>
<evidence type="ECO:0000313" key="3">
    <source>
        <dbReference type="EMBL" id="NAS13365.1"/>
    </source>
</evidence>
<keyword evidence="4" id="KW-1185">Reference proteome</keyword>
<dbReference type="SUPFAM" id="SSF54211">
    <property type="entry name" value="Ribosomal protein S5 domain 2-like"/>
    <property type="match status" value="1"/>
</dbReference>
<dbReference type="PANTHER" id="PTHR16301">
    <property type="entry name" value="IMPACT-RELATED"/>
    <property type="match status" value="1"/>
</dbReference>
<evidence type="ECO:0000256" key="1">
    <source>
        <dbReference type="ARBA" id="ARBA00007665"/>
    </source>
</evidence>
<evidence type="ECO:0000313" key="4">
    <source>
        <dbReference type="Proteomes" id="UP000475249"/>
    </source>
</evidence>
<reference evidence="3 4" key="1">
    <citation type="submission" date="2020-01" db="EMBL/GenBank/DDBJ databases">
        <title>Bacteria diversity of Porities sp.</title>
        <authorList>
            <person name="Wang G."/>
        </authorList>
    </citation>
    <scope>NUCLEOTIDE SEQUENCE [LARGE SCALE GENOMIC DNA]</scope>
    <source>
        <strain evidence="3 4">R33</strain>
    </source>
</reference>
<dbReference type="Proteomes" id="UP000475249">
    <property type="component" value="Unassembled WGS sequence"/>
</dbReference>
<dbReference type="PANTHER" id="PTHR16301:SF20">
    <property type="entry name" value="IMPACT FAMILY MEMBER YIGZ"/>
    <property type="match status" value="1"/>
</dbReference>
<dbReference type="AlphaFoldDB" id="A0A6L9EF46"/>
<dbReference type="RefSeq" id="WP_161436414.1">
    <property type="nucleotide sequence ID" value="NZ_WXYO01000007.1"/>
</dbReference>
<dbReference type="InterPro" id="IPR020568">
    <property type="entry name" value="Ribosomal_Su5_D2-typ_SF"/>
</dbReference>
<accession>A0A6L9EF46</accession>
<comment type="similarity">
    <text evidence="1">Belongs to the IMPACT family.</text>
</comment>
<proteinExistence type="inferred from homology"/>
<dbReference type="InterPro" id="IPR036956">
    <property type="entry name" value="Impact_N_sf"/>
</dbReference>
<comment type="caution">
    <text evidence="3">The sequence shown here is derived from an EMBL/GenBank/DDBJ whole genome shotgun (WGS) entry which is preliminary data.</text>
</comment>
<sequence length="200" mass="22755">MDVYRSISRPGAEVLFKDQKSKFFGYAFPINGEDDINKCLDTLKEKHPNANHYCYAWQLGIERIRYRANDDGEPKNSAGMPIYGQIQSFDLTNVLVVVVRFFGGVKLGVGGLINAYRSTARLALEAADVSEFTVELGFEITFDYPSMNKVMQLLKREKWNVRSIDQGSQCVIRFSVRKSDKEKALDLLNNLREVQIAITE</sequence>
<organism evidence="3 4">
    <name type="scientific">Poritiphilus flavus</name>
    <dbReference type="NCBI Taxonomy" id="2697053"/>
    <lineage>
        <taxon>Bacteria</taxon>
        <taxon>Pseudomonadati</taxon>
        <taxon>Bacteroidota</taxon>
        <taxon>Flavobacteriia</taxon>
        <taxon>Flavobacteriales</taxon>
        <taxon>Flavobacteriaceae</taxon>
        <taxon>Poritiphilus</taxon>
    </lineage>
</organism>